<keyword evidence="3" id="KW-1185">Reference proteome</keyword>
<gene>
    <name evidence="2" type="ORF">GCM10010253_67240</name>
</gene>
<evidence type="ECO:0000256" key="1">
    <source>
        <dbReference type="SAM" id="MobiDB-lite"/>
    </source>
</evidence>
<accession>A0ABQ2TPF6</accession>
<evidence type="ECO:0000313" key="3">
    <source>
        <dbReference type="Proteomes" id="UP000659767"/>
    </source>
</evidence>
<feature type="region of interest" description="Disordered" evidence="1">
    <location>
        <begin position="64"/>
        <end position="88"/>
    </location>
</feature>
<reference evidence="3" key="1">
    <citation type="journal article" date="2019" name="Int. J. Syst. Evol. Microbiol.">
        <title>The Global Catalogue of Microorganisms (GCM) 10K type strain sequencing project: providing services to taxonomists for standard genome sequencing and annotation.</title>
        <authorList>
            <consortium name="The Broad Institute Genomics Platform"/>
            <consortium name="The Broad Institute Genome Sequencing Center for Infectious Disease"/>
            <person name="Wu L."/>
            <person name="Ma J."/>
        </authorList>
    </citation>
    <scope>NUCLEOTIDE SEQUENCE [LARGE SCALE GENOMIC DNA]</scope>
    <source>
        <strain evidence="3">JCM 4350</strain>
    </source>
</reference>
<proteinExistence type="predicted"/>
<name>A0ABQ2TPF6_STRBA</name>
<sequence>MSGTDTRVARLDHTSAEGTCFRCDNKPFHATPCQNCGGFRIDGSSGVPGTRFENLPENVRCQNCGHRNPLRDPGPAGQSVTGSGMKLW</sequence>
<dbReference type="SUPFAM" id="SSF57802">
    <property type="entry name" value="Rubredoxin-like"/>
    <property type="match status" value="1"/>
</dbReference>
<dbReference type="Proteomes" id="UP000659767">
    <property type="component" value="Unassembled WGS sequence"/>
</dbReference>
<evidence type="ECO:0000313" key="2">
    <source>
        <dbReference type="EMBL" id="GGS83216.1"/>
    </source>
</evidence>
<dbReference type="EMBL" id="BMSZ01000034">
    <property type="protein sequence ID" value="GGS83216.1"/>
    <property type="molecule type" value="Genomic_DNA"/>
</dbReference>
<comment type="caution">
    <text evidence="2">The sequence shown here is derived from an EMBL/GenBank/DDBJ whole genome shotgun (WGS) entry which is preliminary data.</text>
</comment>
<organism evidence="2 3">
    <name type="scientific">Streptomyces badius</name>
    <dbReference type="NCBI Taxonomy" id="1941"/>
    <lineage>
        <taxon>Bacteria</taxon>
        <taxon>Bacillati</taxon>
        <taxon>Actinomycetota</taxon>
        <taxon>Actinomycetes</taxon>
        <taxon>Kitasatosporales</taxon>
        <taxon>Streptomycetaceae</taxon>
        <taxon>Streptomyces</taxon>
    </lineage>
</organism>
<protein>
    <submittedName>
        <fullName evidence="2">Uncharacterized protein</fullName>
    </submittedName>
</protein>